<dbReference type="Gene3D" id="2.10.110.10">
    <property type="entry name" value="Cysteine Rich Protein"/>
    <property type="match status" value="4"/>
</dbReference>
<dbReference type="AlphaFoldDB" id="E4XDR4"/>
<dbReference type="SMART" id="SM00132">
    <property type="entry name" value="LIM"/>
    <property type="match status" value="4"/>
</dbReference>
<name>E4XDR4_OIKDI</name>
<evidence type="ECO:0000313" key="7">
    <source>
        <dbReference type="EMBL" id="CBY19303.1"/>
    </source>
</evidence>
<feature type="domain" description="LIM zinc-binding" evidence="6">
    <location>
        <begin position="236"/>
        <end position="294"/>
    </location>
</feature>
<reference evidence="7" key="1">
    <citation type="journal article" date="2010" name="Science">
        <title>Plasticity of animal genome architecture unmasked by rapid evolution of a pelagic tunicate.</title>
        <authorList>
            <person name="Denoeud F."/>
            <person name="Henriet S."/>
            <person name="Mungpakdee S."/>
            <person name="Aury J.M."/>
            <person name="Da Silva C."/>
            <person name="Brinkmann H."/>
            <person name="Mikhaleva J."/>
            <person name="Olsen L.C."/>
            <person name="Jubin C."/>
            <person name="Canestro C."/>
            <person name="Bouquet J.M."/>
            <person name="Danks G."/>
            <person name="Poulain J."/>
            <person name="Campsteijn C."/>
            <person name="Adamski M."/>
            <person name="Cross I."/>
            <person name="Yadetie F."/>
            <person name="Muffato M."/>
            <person name="Louis A."/>
            <person name="Butcher S."/>
            <person name="Tsagkogeorga G."/>
            <person name="Konrad A."/>
            <person name="Singh S."/>
            <person name="Jensen M.F."/>
            <person name="Cong E.H."/>
            <person name="Eikeseth-Otteraa H."/>
            <person name="Noel B."/>
            <person name="Anthouard V."/>
            <person name="Porcel B.M."/>
            <person name="Kachouri-Lafond R."/>
            <person name="Nishino A."/>
            <person name="Ugolini M."/>
            <person name="Chourrout P."/>
            <person name="Nishida H."/>
            <person name="Aasland R."/>
            <person name="Huzurbazar S."/>
            <person name="Westhof E."/>
            <person name="Delsuc F."/>
            <person name="Lehrach H."/>
            <person name="Reinhardt R."/>
            <person name="Weissenbach J."/>
            <person name="Roy S.W."/>
            <person name="Artiguenave F."/>
            <person name="Postlethwait J.H."/>
            <person name="Manak J.R."/>
            <person name="Thompson E.M."/>
            <person name="Jaillon O."/>
            <person name="Du Pasquier L."/>
            <person name="Boudinot P."/>
            <person name="Liberles D.A."/>
            <person name="Volff J.N."/>
            <person name="Philippe H."/>
            <person name="Lenhard B."/>
            <person name="Roest Crollius H."/>
            <person name="Wincker P."/>
            <person name="Chourrout D."/>
        </authorList>
    </citation>
    <scope>NUCLEOTIDE SEQUENCE [LARGE SCALE GENOMIC DNA]</scope>
</reference>
<evidence type="ECO:0000313" key="8">
    <source>
        <dbReference type="Proteomes" id="UP000001307"/>
    </source>
</evidence>
<dbReference type="PANTHER" id="PTHR24214">
    <property type="entry name" value="PDZ AND LIM DOMAIN PROTEIN ZASP"/>
    <property type="match status" value="1"/>
</dbReference>
<dbReference type="CDD" id="cd08368">
    <property type="entry name" value="LIM"/>
    <property type="match status" value="1"/>
</dbReference>
<dbReference type="InterPro" id="IPR050604">
    <property type="entry name" value="PDZ-LIM_domain"/>
</dbReference>
<gene>
    <name evidence="7" type="ORF">GSOID_T00008312001</name>
</gene>
<dbReference type="Pfam" id="PF00412">
    <property type="entry name" value="LIM"/>
    <property type="match status" value="4"/>
</dbReference>
<dbReference type="GO" id="GO:0061061">
    <property type="term" value="P:muscle structure development"/>
    <property type="evidence" value="ECO:0007669"/>
    <property type="project" value="TreeGrafter"/>
</dbReference>
<dbReference type="CDD" id="cd09339">
    <property type="entry name" value="LIM4_Paxillin_like"/>
    <property type="match status" value="1"/>
</dbReference>
<dbReference type="GO" id="GO:0031941">
    <property type="term" value="C:filamentous actin"/>
    <property type="evidence" value="ECO:0007669"/>
    <property type="project" value="TreeGrafter"/>
</dbReference>
<dbReference type="InterPro" id="IPR001781">
    <property type="entry name" value="Znf_LIM"/>
</dbReference>
<dbReference type="GO" id="GO:0030018">
    <property type="term" value="C:Z disc"/>
    <property type="evidence" value="ECO:0007669"/>
    <property type="project" value="TreeGrafter"/>
</dbReference>
<feature type="region of interest" description="Disordered" evidence="5">
    <location>
        <begin position="65"/>
        <end position="119"/>
    </location>
</feature>
<dbReference type="FunFam" id="2.10.110.10:FF:000009">
    <property type="entry name" value="Paxillin isoform 1"/>
    <property type="match status" value="1"/>
</dbReference>
<dbReference type="Proteomes" id="UP000001307">
    <property type="component" value="Unassembled WGS sequence"/>
</dbReference>
<keyword evidence="1 4" id="KW-0479">Metal-binding</keyword>
<accession>E4XDR4</accession>
<sequence length="415" mass="46307">MTDDIDEIMMLLNSMPSGVKKESEDSFTEKVAIQSLPVDPKAHKSSANDLDDLIASIATLNQEAKENIPEKAERPLASIPPVKPVRRNKGGDLKARKTSSTAESEYAKSEARKSSQATHAEIDSLIDELDEQITKNQTNKRLGTNACHKQSDNPLDDMLGELTDDLASRGIHAKSKGECPTCNRAVIGEAIAALGRVWHPEHFVCCVDDKEIGQEPYYTWKDTIYCRSHYEELFSPECAVCGGAILENLIQAMNKSFHAHCFVCASCNCPVLDNFHEHEEKPYCPDCYAECVAPKCLSCENAILNQYIAALDGYWHPECFICHEAGCGPFIRGSFFEYNGKPYCELHYLAKKGGACAVCQKPINGKCVSALGRRYHPECFVCTFCKQTLTQAIFKEHNQKPFCHVCHKKYNLHNI</sequence>
<dbReference type="PANTHER" id="PTHR24214:SF62">
    <property type="entry name" value="LEUPAXIN"/>
    <property type="match status" value="1"/>
</dbReference>
<feature type="domain" description="LIM zinc-binding" evidence="6">
    <location>
        <begin position="177"/>
        <end position="235"/>
    </location>
</feature>
<keyword evidence="8" id="KW-1185">Reference proteome</keyword>
<dbReference type="GO" id="GO:0003779">
    <property type="term" value="F:actin binding"/>
    <property type="evidence" value="ECO:0007669"/>
    <property type="project" value="TreeGrafter"/>
</dbReference>
<dbReference type="GO" id="GO:0030036">
    <property type="term" value="P:actin cytoskeleton organization"/>
    <property type="evidence" value="ECO:0007669"/>
    <property type="project" value="TreeGrafter"/>
</dbReference>
<evidence type="ECO:0000259" key="6">
    <source>
        <dbReference type="PROSITE" id="PS50023"/>
    </source>
</evidence>
<dbReference type="GO" id="GO:0007507">
    <property type="term" value="P:heart development"/>
    <property type="evidence" value="ECO:0007669"/>
    <property type="project" value="TreeGrafter"/>
</dbReference>
<dbReference type="GO" id="GO:0051371">
    <property type="term" value="F:muscle alpha-actinin binding"/>
    <property type="evidence" value="ECO:0007669"/>
    <property type="project" value="TreeGrafter"/>
</dbReference>
<dbReference type="EMBL" id="FN653040">
    <property type="protein sequence ID" value="CBY19303.1"/>
    <property type="molecule type" value="Genomic_DNA"/>
</dbReference>
<dbReference type="PROSITE" id="PS00478">
    <property type="entry name" value="LIM_DOMAIN_1"/>
    <property type="match status" value="2"/>
</dbReference>
<evidence type="ECO:0000256" key="4">
    <source>
        <dbReference type="PROSITE-ProRule" id="PRU00125"/>
    </source>
</evidence>
<dbReference type="GO" id="GO:0005912">
    <property type="term" value="C:adherens junction"/>
    <property type="evidence" value="ECO:0007669"/>
    <property type="project" value="TreeGrafter"/>
</dbReference>
<evidence type="ECO:0000256" key="2">
    <source>
        <dbReference type="ARBA" id="ARBA00022833"/>
    </source>
</evidence>
<feature type="domain" description="LIM zinc-binding" evidence="6">
    <location>
        <begin position="354"/>
        <end position="413"/>
    </location>
</feature>
<dbReference type="PROSITE" id="PS50023">
    <property type="entry name" value="LIM_DOMAIN_2"/>
    <property type="match status" value="3"/>
</dbReference>
<keyword evidence="3 4" id="KW-0440">LIM domain</keyword>
<keyword evidence="2 4" id="KW-0862">Zinc</keyword>
<dbReference type="FunCoup" id="E4XDR4">
    <property type="interactions" value="7"/>
</dbReference>
<dbReference type="GO" id="GO:0046872">
    <property type="term" value="F:metal ion binding"/>
    <property type="evidence" value="ECO:0007669"/>
    <property type="project" value="UniProtKB-KW"/>
</dbReference>
<evidence type="ECO:0000256" key="1">
    <source>
        <dbReference type="ARBA" id="ARBA00022723"/>
    </source>
</evidence>
<dbReference type="InParanoid" id="E4XDR4"/>
<evidence type="ECO:0000256" key="5">
    <source>
        <dbReference type="SAM" id="MobiDB-lite"/>
    </source>
</evidence>
<dbReference type="OrthoDB" id="15567at2759"/>
<dbReference type="SUPFAM" id="SSF57716">
    <property type="entry name" value="Glucocorticoid receptor-like (DNA-binding domain)"/>
    <property type="match status" value="5"/>
</dbReference>
<feature type="compositionally biased region" description="Basic and acidic residues" evidence="5">
    <location>
        <begin position="65"/>
        <end position="74"/>
    </location>
</feature>
<protein>
    <recommendedName>
        <fullName evidence="6">LIM zinc-binding domain-containing protein</fullName>
    </recommendedName>
</protein>
<proteinExistence type="predicted"/>
<evidence type="ECO:0000256" key="3">
    <source>
        <dbReference type="ARBA" id="ARBA00023038"/>
    </source>
</evidence>
<organism evidence="7">
    <name type="scientific">Oikopleura dioica</name>
    <name type="common">Tunicate</name>
    <dbReference type="NCBI Taxonomy" id="34765"/>
    <lineage>
        <taxon>Eukaryota</taxon>
        <taxon>Metazoa</taxon>
        <taxon>Chordata</taxon>
        <taxon>Tunicata</taxon>
        <taxon>Appendicularia</taxon>
        <taxon>Copelata</taxon>
        <taxon>Oikopleuridae</taxon>
        <taxon>Oikopleura</taxon>
    </lineage>
</organism>
<dbReference type="GO" id="GO:0001725">
    <property type="term" value="C:stress fiber"/>
    <property type="evidence" value="ECO:0007669"/>
    <property type="project" value="TreeGrafter"/>
</dbReference>